<dbReference type="RefSeq" id="WP_418353769.1">
    <property type="nucleotide sequence ID" value="NZ_CP023977.1"/>
</dbReference>
<dbReference type="AlphaFoldDB" id="A0A291W4A3"/>
<proteinExistence type="predicted"/>
<dbReference type="InterPro" id="IPR045930">
    <property type="entry name" value="DUF6349"/>
</dbReference>
<gene>
    <name evidence="1" type="ORF">SMD44_p20065</name>
</gene>
<keyword evidence="1" id="KW-0614">Plasmid</keyword>
<keyword evidence="2" id="KW-1185">Reference proteome</keyword>
<evidence type="ECO:0000313" key="1">
    <source>
        <dbReference type="EMBL" id="ATM24848.1"/>
    </source>
</evidence>
<dbReference type="EMBL" id="CP023977">
    <property type="protein sequence ID" value="ATM24848.1"/>
    <property type="molecule type" value="Genomic_DNA"/>
</dbReference>
<sequence>MITRPEPHGARARQNYYWRVRNHRTPLRADHACETWHIRHGHPGGAYSDLGHGLTPLEHHSPTLLTRRTCGRDDDQYRGGCLACDWEGSITAGPEHAAFNTAIEDAHDHAFPDWRSLPTTSHRAAPWDLHRNRVVWAQITAGYPGGWVERGAPLVVWARYRADLHQPPHGRRPRYELRIPKPRRDEAFVSNVQGAFF</sequence>
<accession>A0A291W4A3</accession>
<protein>
    <submittedName>
        <fullName evidence="1">Uncharacterized protein</fullName>
    </submittedName>
</protein>
<name>A0A291W4A3_9ACTN</name>
<evidence type="ECO:0000313" key="2">
    <source>
        <dbReference type="Proteomes" id="UP000195880"/>
    </source>
</evidence>
<dbReference type="Proteomes" id="UP000195880">
    <property type="component" value="Plasmid pMDJK44.2"/>
</dbReference>
<dbReference type="KEGG" id="salf:SMD44_p20065"/>
<reference evidence="1 2" key="1">
    <citation type="submission" date="2017-10" db="EMBL/GenBank/DDBJ databases">
        <title>Streptomyces alboflavus Genome sequencing and assembly.</title>
        <authorList>
            <person name="Wang Y."/>
            <person name="Du B."/>
            <person name="Ding Y."/>
            <person name="Liu H."/>
            <person name="Hou Q."/>
            <person name="Liu K."/>
            <person name="Wang C."/>
            <person name="Yao L."/>
        </authorList>
    </citation>
    <scope>NUCLEOTIDE SEQUENCE [LARGE SCALE GENOMIC DNA]</scope>
    <source>
        <strain evidence="1 2">MDJK44</strain>
        <plasmid evidence="2">Plasmid pmdjk44.2</plasmid>
    </source>
</reference>
<dbReference type="Pfam" id="PF19876">
    <property type="entry name" value="DUF6349"/>
    <property type="match status" value="1"/>
</dbReference>
<geneLocation type="plasmid" evidence="2">
    <name>pmdjk44.2</name>
</geneLocation>
<organism evidence="1 2">
    <name type="scientific">Streptomyces alboflavus</name>
    <dbReference type="NCBI Taxonomy" id="67267"/>
    <lineage>
        <taxon>Bacteria</taxon>
        <taxon>Bacillati</taxon>
        <taxon>Actinomycetota</taxon>
        <taxon>Actinomycetes</taxon>
        <taxon>Kitasatosporales</taxon>
        <taxon>Streptomycetaceae</taxon>
        <taxon>Streptomyces</taxon>
    </lineage>
</organism>